<dbReference type="Gene3D" id="3.40.50.720">
    <property type="entry name" value="NAD(P)-binding Rossmann-like Domain"/>
    <property type="match status" value="1"/>
</dbReference>
<evidence type="ECO:0000313" key="3">
    <source>
        <dbReference type="EMBL" id="KXT15043.1"/>
    </source>
</evidence>
<evidence type="ECO:0000256" key="1">
    <source>
        <dbReference type="ARBA" id="ARBA00038376"/>
    </source>
</evidence>
<dbReference type="Proteomes" id="UP000073492">
    <property type="component" value="Unassembled WGS sequence"/>
</dbReference>
<dbReference type="PANTHER" id="PTHR43355">
    <property type="entry name" value="FLAVIN REDUCTASE (NADPH)"/>
    <property type="match status" value="1"/>
</dbReference>
<gene>
    <name evidence="3" type="ORF">AC579_4872</name>
</gene>
<dbReference type="InterPro" id="IPR051606">
    <property type="entry name" value="Polyketide_Oxido-like"/>
</dbReference>
<dbReference type="AlphaFoldDB" id="A0A139IJW5"/>
<reference evidence="3 4" key="1">
    <citation type="submission" date="2015-07" db="EMBL/GenBank/DDBJ databases">
        <title>Comparative genomics of the Sigatoka disease complex on banana suggests a link between parallel evolutionary changes in Pseudocercospora fijiensis and Pseudocercospora eumusae and increased virulence on the banana host.</title>
        <authorList>
            <person name="Chang T.-C."/>
            <person name="Salvucci A."/>
            <person name="Crous P.W."/>
            <person name="Stergiopoulos I."/>
        </authorList>
    </citation>
    <scope>NUCLEOTIDE SEQUENCE [LARGE SCALE GENOMIC DNA]</scope>
    <source>
        <strain evidence="3 4">CBS 116634</strain>
    </source>
</reference>
<comment type="caution">
    <text evidence="3">The sequence shown here is derived from an EMBL/GenBank/DDBJ whole genome shotgun (WGS) entry which is preliminary data.</text>
</comment>
<dbReference type="GO" id="GO:0004074">
    <property type="term" value="F:biliverdin reductase [NAD(P)H] activity"/>
    <property type="evidence" value="ECO:0007669"/>
    <property type="project" value="TreeGrafter"/>
</dbReference>
<accession>A0A139IJW5</accession>
<dbReference type="InterPro" id="IPR036291">
    <property type="entry name" value="NAD(P)-bd_dom_sf"/>
</dbReference>
<dbReference type="OrthoDB" id="274828at2759"/>
<dbReference type="STRING" id="113226.A0A139IJW5"/>
<proteinExistence type="inferred from homology"/>
<keyword evidence="4" id="KW-1185">Reference proteome</keyword>
<dbReference type="GO" id="GO:0042602">
    <property type="term" value="F:riboflavin reductase (NADPH) activity"/>
    <property type="evidence" value="ECO:0007669"/>
    <property type="project" value="TreeGrafter"/>
</dbReference>
<evidence type="ECO:0000313" key="4">
    <source>
        <dbReference type="Proteomes" id="UP000073492"/>
    </source>
</evidence>
<evidence type="ECO:0000259" key="2">
    <source>
        <dbReference type="Pfam" id="PF13460"/>
    </source>
</evidence>
<organism evidence="3 4">
    <name type="scientific">Pseudocercospora musae</name>
    <dbReference type="NCBI Taxonomy" id="113226"/>
    <lineage>
        <taxon>Eukaryota</taxon>
        <taxon>Fungi</taxon>
        <taxon>Dikarya</taxon>
        <taxon>Ascomycota</taxon>
        <taxon>Pezizomycotina</taxon>
        <taxon>Dothideomycetes</taxon>
        <taxon>Dothideomycetidae</taxon>
        <taxon>Mycosphaerellales</taxon>
        <taxon>Mycosphaerellaceae</taxon>
        <taxon>Pseudocercospora</taxon>
    </lineage>
</organism>
<sequence length="268" mass="28610">MNRNISTSTSTARTAISSQVYHLGDQITVGFTQPDPPSVSKLLATTLQILILGASGRTGQLTIASASKKGHTVTALVRNPSTFTNPDPSKVTVVKGTPISETDIDAAFVSCPNTINAVITTLAMPRTSEPPFGKPTAAPFFLRDVLKNTLAAMEKYGVKKIAIMSAFGAGNSWPPMSWLLKGMFSWTPMRYVVAEHDAVDGEVRKHEQLQWTEARATMLKDGDQKSARKLGETGTGVKIMDSVTRAGLAEYLVDSVEGEGQGAVVIAN</sequence>
<dbReference type="SUPFAM" id="SSF51735">
    <property type="entry name" value="NAD(P)-binding Rossmann-fold domains"/>
    <property type="match status" value="1"/>
</dbReference>
<name>A0A139IJW5_9PEZI</name>
<dbReference type="InterPro" id="IPR016040">
    <property type="entry name" value="NAD(P)-bd_dom"/>
</dbReference>
<feature type="domain" description="NAD(P)-binding" evidence="2">
    <location>
        <begin position="53"/>
        <end position="257"/>
    </location>
</feature>
<comment type="similarity">
    <text evidence="1">Belongs to the avfA family.</text>
</comment>
<dbReference type="Pfam" id="PF13460">
    <property type="entry name" value="NAD_binding_10"/>
    <property type="match status" value="1"/>
</dbReference>
<dbReference type="PANTHER" id="PTHR43355:SF2">
    <property type="entry name" value="FLAVIN REDUCTASE (NADPH)"/>
    <property type="match status" value="1"/>
</dbReference>
<dbReference type="EMBL" id="LFZO01000068">
    <property type="protein sequence ID" value="KXT15043.1"/>
    <property type="molecule type" value="Genomic_DNA"/>
</dbReference>
<protein>
    <recommendedName>
        <fullName evidence="2">NAD(P)-binding domain-containing protein</fullName>
    </recommendedName>
</protein>